<evidence type="ECO:0000313" key="2">
    <source>
        <dbReference type="EMBL" id="QCQ22900.1"/>
    </source>
</evidence>
<dbReference type="KEGG" id="dax:FDQ92_12385"/>
<keyword evidence="3" id="KW-1185">Reference proteome</keyword>
<dbReference type="EMBL" id="CP040098">
    <property type="protein sequence ID" value="QCQ22900.1"/>
    <property type="molecule type" value="Genomic_DNA"/>
</dbReference>
<reference evidence="2 3" key="2">
    <citation type="submission" date="2019-05" db="EMBL/GenBank/DDBJ databases">
        <authorList>
            <person name="Suflita J.M."/>
            <person name="Marks C.R."/>
        </authorList>
    </citation>
    <scope>NUCLEOTIDE SEQUENCE [LARGE SCALE GENOMIC DNA]</scope>
    <source>
        <strain evidence="2 3">ALDC</strain>
    </source>
</reference>
<dbReference type="Pfam" id="PF09991">
    <property type="entry name" value="DUF2232"/>
    <property type="match status" value="1"/>
</dbReference>
<feature type="transmembrane region" description="Helical" evidence="1">
    <location>
        <begin position="173"/>
        <end position="200"/>
    </location>
</feature>
<protein>
    <submittedName>
        <fullName evidence="2">DUF2232 domain-containing protein</fullName>
    </submittedName>
</protein>
<accession>A0A4P8L4U1</accession>
<dbReference type="Proteomes" id="UP000298602">
    <property type="component" value="Chromosome"/>
</dbReference>
<dbReference type="InterPro" id="IPR018710">
    <property type="entry name" value="DUF2232"/>
</dbReference>
<feature type="transmembrane region" description="Helical" evidence="1">
    <location>
        <begin position="228"/>
        <end position="244"/>
    </location>
</feature>
<dbReference type="AlphaFoldDB" id="A0A4P8L4U1"/>
<evidence type="ECO:0000256" key="1">
    <source>
        <dbReference type="SAM" id="Phobius"/>
    </source>
</evidence>
<keyword evidence="1" id="KW-0472">Membrane</keyword>
<feature type="transmembrane region" description="Helical" evidence="1">
    <location>
        <begin position="91"/>
        <end position="108"/>
    </location>
</feature>
<evidence type="ECO:0000313" key="3">
    <source>
        <dbReference type="Proteomes" id="UP000298602"/>
    </source>
</evidence>
<feature type="transmembrane region" description="Helical" evidence="1">
    <location>
        <begin position="37"/>
        <end position="58"/>
    </location>
</feature>
<keyword evidence="1" id="KW-0812">Transmembrane</keyword>
<dbReference type="PANTHER" id="PTHR41324:SF1">
    <property type="entry name" value="DUF2232 DOMAIN-CONTAINING PROTEIN"/>
    <property type="match status" value="1"/>
</dbReference>
<dbReference type="RefSeq" id="WP_137425183.1">
    <property type="nucleotide sequence ID" value="NZ_CP040098.1"/>
</dbReference>
<gene>
    <name evidence="2" type="ORF">FDQ92_12385</name>
</gene>
<organism evidence="2 3">
    <name type="scientific">Desulfoglaeba alkanexedens ALDC</name>
    <dbReference type="NCBI Taxonomy" id="980445"/>
    <lineage>
        <taxon>Bacteria</taxon>
        <taxon>Pseudomonadati</taxon>
        <taxon>Thermodesulfobacteriota</taxon>
        <taxon>Syntrophobacteria</taxon>
        <taxon>Syntrophobacterales</taxon>
        <taxon>Syntrophobacteraceae</taxon>
        <taxon>Desulfoglaeba</taxon>
    </lineage>
</organism>
<feature type="transmembrane region" description="Helical" evidence="1">
    <location>
        <begin position="65"/>
        <end position="85"/>
    </location>
</feature>
<dbReference type="OrthoDB" id="12714at2"/>
<name>A0A4P8L4U1_9BACT</name>
<reference evidence="2 3" key="1">
    <citation type="submission" date="2019-05" db="EMBL/GenBank/DDBJ databases">
        <title>The Complete Genome Sequence of the n-alkane-degrading Desulfoglaeba alkanexedens ALDC reveals multiple alkylsuccinate synthase gene clusters.</title>
        <authorList>
            <person name="Callaghan A.V."/>
            <person name="Davidova I.A."/>
            <person name="Duncan K.E."/>
            <person name="Morris B."/>
            <person name="McInerney M.J."/>
        </authorList>
    </citation>
    <scope>NUCLEOTIDE SEQUENCE [LARGE SCALE GENOMIC DNA]</scope>
    <source>
        <strain evidence="2 3">ALDC</strain>
    </source>
</reference>
<proteinExistence type="predicted"/>
<sequence>MDVTTGQDGGREFRSAMTPRDLAVGVGSTLALYLSGFWMPLMGIFLTVITPLPTLVGVYRWGRPAGYLIPAAAALIGFTVLLVLGFPRACVYLGELLLLGVFLAGGMQRKRNVGRIVGEASLKIFAVGAVVFWLMHLRGGASFGDLLEQKLIPAIREILEELDAGAGVSREELVSVIATLVAMLPGTVFAATVMISWFNLLLARRFCRTRGVALPAWKPWSQWKSPEVLVWAVIGSGFALMLPSSTGRIWAANLLIALGAVYLLHGFAVVVFYCDRWRVPALLRGIVYAVVFLQQVVSLAVVLLGLFDTWFDFRRLSGPKASEGA</sequence>
<feature type="transmembrane region" description="Helical" evidence="1">
    <location>
        <begin position="120"/>
        <end position="137"/>
    </location>
</feature>
<dbReference type="PANTHER" id="PTHR41324">
    <property type="entry name" value="MEMBRANE PROTEIN-RELATED"/>
    <property type="match status" value="1"/>
</dbReference>
<keyword evidence="1" id="KW-1133">Transmembrane helix</keyword>
<feature type="transmembrane region" description="Helical" evidence="1">
    <location>
        <begin position="250"/>
        <end position="274"/>
    </location>
</feature>
<feature type="transmembrane region" description="Helical" evidence="1">
    <location>
        <begin position="286"/>
        <end position="307"/>
    </location>
</feature>